<dbReference type="GO" id="GO:0060003">
    <property type="term" value="P:copper ion export"/>
    <property type="evidence" value="ECO:0007669"/>
    <property type="project" value="UniProtKB-ARBA"/>
</dbReference>
<feature type="transmembrane region" description="Helical" evidence="18">
    <location>
        <begin position="260"/>
        <end position="281"/>
    </location>
</feature>
<dbReference type="GO" id="GO:0005507">
    <property type="term" value="F:copper ion binding"/>
    <property type="evidence" value="ECO:0007669"/>
    <property type="project" value="InterPro"/>
</dbReference>
<feature type="transmembrane region" description="Helical" evidence="18">
    <location>
        <begin position="445"/>
        <end position="466"/>
    </location>
</feature>
<feature type="transmembrane region" description="Helical" evidence="18">
    <location>
        <begin position="790"/>
        <end position="809"/>
    </location>
</feature>
<dbReference type="Pfam" id="PF00702">
    <property type="entry name" value="Hydrolase"/>
    <property type="match status" value="1"/>
</dbReference>
<dbReference type="PANTHER" id="PTHR43520:SF8">
    <property type="entry name" value="P-TYPE CU(+) TRANSPORTER"/>
    <property type="match status" value="1"/>
</dbReference>
<comment type="subcellular location">
    <subcellularLocation>
        <location evidence="1">Cell membrane</location>
        <topology evidence="1">Multi-pass membrane protein</topology>
    </subcellularLocation>
</comment>
<evidence type="ECO:0000256" key="1">
    <source>
        <dbReference type="ARBA" id="ARBA00004651"/>
    </source>
</evidence>
<dbReference type="CDD" id="cd00371">
    <property type="entry name" value="HMA"/>
    <property type="match status" value="2"/>
</dbReference>
<dbReference type="PROSITE" id="PS00154">
    <property type="entry name" value="ATPASE_E1_E2"/>
    <property type="match status" value="1"/>
</dbReference>
<dbReference type="PRINTS" id="PR00942">
    <property type="entry name" value="CUATPASEI"/>
</dbReference>
<keyword evidence="12" id="KW-0460">Magnesium</keyword>
<reference evidence="20 21" key="1">
    <citation type="submission" date="2014-02" db="EMBL/GenBank/DDBJ databases">
        <title>The small core and large imbalanced accessory genome model reveals a collaborative survival strategy of Sorangium cellulosum strains in nature.</title>
        <authorList>
            <person name="Han K."/>
            <person name="Peng R."/>
            <person name="Blom J."/>
            <person name="Li Y.-Z."/>
        </authorList>
    </citation>
    <scope>NUCLEOTIDE SEQUENCE [LARGE SCALE GENOMIC DNA]</scope>
    <source>
        <strain evidence="20 21">So0007-03</strain>
    </source>
</reference>
<keyword evidence="16" id="KW-0406">Ion transport</keyword>
<sequence>MIMSTASVSVPAPHDTDEGAVCRIDLPIEGMTCASCVRRVEKALRGVSGVREASVNFATGRASVLADASRANRGELVSAVEQAGYHVPASSSATTVNLTVEGMTCAACVRRIERALLAVPGVSGAKVNLVTRTATVTFDPAAASERALVAAIEGAGYSVPERAAPPDSAAAAPVGRAAAAEESLDGERRALFRDFAISLALSVPLLVLGMSHGRIPGADGAIGRLVQLALATAVIVGPGRRFFRLAWVALRHRAADMNTLVALGTGAAWVYSAIAVVAPQLFPHAEHGARPHVYFEAAGAIITFVLLGKLLETRARKRLTDAVRGLVALQPKTARRLRGDREEEIPAAALSPGDLVRVRPGERMPSDGEVVSGASAVDESMLTGESLPVDKSAGAAVFGGTMNQSGQLTVRITKTGADTALARIVEAVEQAQGSKAPVARLADTVSGIFVPVVLGIAALAFVAWVAVDPSAAGLAAAVERFVAVLVIACPCALGLATPAAVAVGTGRGAELGVLVKGGAALEAASRVDTVLVDKTGTLTAGRPQLAAVKAPGDVPEDALLRLVGSAELGSEHPVAKALVEGARARGLPLAAPEAFRADAGRGVVARVEGREVRIGTARYLAELGIDAAPLEELAEGLARHGNTPSFVAVDGRLAGLVAVADLPTPEAKEAVAALHRLGVRVAMVTGDRGATARAAARELGIDEVFAEVRPEDKARIVREERERGRIVAMVGDGINDAPALAGAHVGIAVASGTDIAVAAADVALLRGGIAALPTALGLARATLRTIRQNLFWAFVYNVVGIPIAAGALYPLTGWLLSPVLASAAMSLSSVSVLLSSLRLRRFGRAG</sequence>
<dbReference type="Gene3D" id="3.40.1110.10">
    <property type="entry name" value="Calcium-transporting ATPase, cytoplasmic domain N"/>
    <property type="match status" value="1"/>
</dbReference>
<dbReference type="InterPro" id="IPR044492">
    <property type="entry name" value="P_typ_ATPase_HD_dom"/>
</dbReference>
<dbReference type="NCBIfam" id="TIGR01494">
    <property type="entry name" value="ATPase_P-type"/>
    <property type="match status" value="1"/>
</dbReference>
<dbReference type="InterPro" id="IPR036163">
    <property type="entry name" value="HMA_dom_sf"/>
</dbReference>
<protein>
    <recommendedName>
        <fullName evidence="3">P-type Cu(+) transporter</fullName>
        <ecNumber evidence="3">7.2.2.8</ecNumber>
    </recommendedName>
</protein>
<dbReference type="GO" id="GO:0005886">
    <property type="term" value="C:plasma membrane"/>
    <property type="evidence" value="ECO:0007669"/>
    <property type="project" value="UniProtKB-SubCell"/>
</dbReference>
<evidence type="ECO:0000256" key="6">
    <source>
        <dbReference type="ARBA" id="ARBA00022692"/>
    </source>
</evidence>
<organism evidence="20 21">
    <name type="scientific">Sorangium cellulosum</name>
    <name type="common">Polyangium cellulosum</name>
    <dbReference type="NCBI Taxonomy" id="56"/>
    <lineage>
        <taxon>Bacteria</taxon>
        <taxon>Pseudomonadati</taxon>
        <taxon>Myxococcota</taxon>
        <taxon>Polyangia</taxon>
        <taxon>Polyangiales</taxon>
        <taxon>Polyangiaceae</taxon>
        <taxon>Sorangium</taxon>
    </lineage>
</organism>
<dbReference type="InterPro" id="IPR036412">
    <property type="entry name" value="HAD-like_sf"/>
</dbReference>
<keyword evidence="13" id="KW-1278">Translocase</keyword>
<dbReference type="Gene3D" id="3.40.50.1000">
    <property type="entry name" value="HAD superfamily/HAD-like"/>
    <property type="match status" value="1"/>
</dbReference>
<dbReference type="SFLD" id="SFLDS00003">
    <property type="entry name" value="Haloacid_Dehalogenase"/>
    <property type="match status" value="1"/>
</dbReference>
<dbReference type="GO" id="GO:0005524">
    <property type="term" value="F:ATP binding"/>
    <property type="evidence" value="ECO:0007669"/>
    <property type="project" value="UniProtKB-UniRule"/>
</dbReference>
<feature type="domain" description="HMA" evidence="19">
    <location>
        <begin position="94"/>
        <end position="160"/>
    </location>
</feature>
<keyword evidence="17 18" id="KW-0472">Membrane</keyword>
<dbReference type="PRINTS" id="PR00119">
    <property type="entry name" value="CATATPASE"/>
</dbReference>
<dbReference type="InterPro" id="IPR018303">
    <property type="entry name" value="ATPase_P-typ_P_site"/>
</dbReference>
<keyword evidence="11 18" id="KW-0067">ATP-binding</keyword>
<evidence type="ECO:0000256" key="7">
    <source>
        <dbReference type="ARBA" id="ARBA00022723"/>
    </source>
</evidence>
<dbReference type="GO" id="GO:0055070">
    <property type="term" value="P:copper ion homeostasis"/>
    <property type="evidence" value="ECO:0007669"/>
    <property type="project" value="TreeGrafter"/>
</dbReference>
<keyword evidence="15" id="KW-0186">Copper</keyword>
<dbReference type="Gene3D" id="3.30.70.100">
    <property type="match status" value="2"/>
</dbReference>
<dbReference type="SUPFAM" id="SSF81653">
    <property type="entry name" value="Calcium ATPase, transduction domain A"/>
    <property type="match status" value="1"/>
</dbReference>
<dbReference type="FunFam" id="3.30.70.100:FF:000005">
    <property type="entry name" value="Copper-exporting P-type ATPase A"/>
    <property type="match status" value="2"/>
</dbReference>
<evidence type="ECO:0000256" key="13">
    <source>
        <dbReference type="ARBA" id="ARBA00022967"/>
    </source>
</evidence>
<evidence type="ECO:0000256" key="14">
    <source>
        <dbReference type="ARBA" id="ARBA00022989"/>
    </source>
</evidence>
<dbReference type="SUPFAM" id="SSF56784">
    <property type="entry name" value="HAD-like"/>
    <property type="match status" value="1"/>
</dbReference>
<feature type="domain" description="HMA" evidence="19">
    <location>
        <begin position="22"/>
        <end position="88"/>
    </location>
</feature>
<evidence type="ECO:0000256" key="8">
    <source>
        <dbReference type="ARBA" id="ARBA00022737"/>
    </source>
</evidence>
<evidence type="ECO:0000259" key="19">
    <source>
        <dbReference type="PROSITE" id="PS50846"/>
    </source>
</evidence>
<dbReference type="InterPro" id="IPR008250">
    <property type="entry name" value="ATPase_P-typ_transduc_dom_A_sf"/>
</dbReference>
<dbReference type="NCBIfam" id="TIGR01525">
    <property type="entry name" value="ATPase-IB_hvy"/>
    <property type="match status" value="1"/>
</dbReference>
<evidence type="ECO:0000256" key="3">
    <source>
        <dbReference type="ARBA" id="ARBA00012517"/>
    </source>
</evidence>
<feature type="transmembrane region" description="Helical" evidence="18">
    <location>
        <begin position="293"/>
        <end position="311"/>
    </location>
</feature>
<dbReference type="InterPro" id="IPR017969">
    <property type="entry name" value="Heavy-metal-associated_CS"/>
</dbReference>
<keyword evidence="4" id="KW-0813">Transport</keyword>
<evidence type="ECO:0000256" key="9">
    <source>
        <dbReference type="ARBA" id="ARBA00022741"/>
    </source>
</evidence>
<evidence type="ECO:0000313" key="21">
    <source>
        <dbReference type="Proteomes" id="UP000075502"/>
    </source>
</evidence>
<dbReference type="PANTHER" id="PTHR43520">
    <property type="entry name" value="ATP7, ISOFORM B"/>
    <property type="match status" value="1"/>
</dbReference>
<dbReference type="SFLD" id="SFLDF00027">
    <property type="entry name" value="p-type_atpase"/>
    <property type="match status" value="1"/>
</dbReference>
<feature type="transmembrane region" description="Helical" evidence="18">
    <location>
        <begin position="481"/>
        <end position="503"/>
    </location>
</feature>
<evidence type="ECO:0000256" key="18">
    <source>
        <dbReference type="RuleBase" id="RU362081"/>
    </source>
</evidence>
<dbReference type="GO" id="GO:0043682">
    <property type="term" value="F:P-type divalent copper transporter activity"/>
    <property type="evidence" value="ECO:0007669"/>
    <property type="project" value="TreeGrafter"/>
</dbReference>
<evidence type="ECO:0000256" key="4">
    <source>
        <dbReference type="ARBA" id="ARBA00022448"/>
    </source>
</evidence>
<dbReference type="SUPFAM" id="SSF81665">
    <property type="entry name" value="Calcium ATPase, transmembrane domain M"/>
    <property type="match status" value="1"/>
</dbReference>
<dbReference type="GO" id="GO:0140581">
    <property type="term" value="F:P-type monovalent copper transporter activity"/>
    <property type="evidence" value="ECO:0007669"/>
    <property type="project" value="UniProtKB-EC"/>
</dbReference>
<dbReference type="FunFam" id="2.70.150.10:FF:000020">
    <property type="entry name" value="Copper-exporting P-type ATPase A"/>
    <property type="match status" value="1"/>
</dbReference>
<gene>
    <name evidence="20" type="ORF">BE21_19015</name>
</gene>
<dbReference type="InterPro" id="IPR023214">
    <property type="entry name" value="HAD_sf"/>
</dbReference>
<dbReference type="SFLD" id="SFLDG00002">
    <property type="entry name" value="C1.7:_P-type_atpase_like"/>
    <property type="match status" value="1"/>
</dbReference>
<dbReference type="GO" id="GO:0016887">
    <property type="term" value="F:ATP hydrolysis activity"/>
    <property type="evidence" value="ECO:0007669"/>
    <property type="project" value="InterPro"/>
</dbReference>
<keyword evidence="5 18" id="KW-1003">Cell membrane</keyword>
<name>A0A150TX17_SORCE</name>
<feature type="transmembrane region" description="Helical" evidence="18">
    <location>
        <begin position="815"/>
        <end position="834"/>
    </location>
</feature>
<evidence type="ECO:0000256" key="2">
    <source>
        <dbReference type="ARBA" id="ARBA00006024"/>
    </source>
</evidence>
<evidence type="ECO:0000256" key="10">
    <source>
        <dbReference type="ARBA" id="ARBA00022796"/>
    </source>
</evidence>
<dbReference type="EMBL" id="JEME01000744">
    <property type="protein sequence ID" value="KYG09232.1"/>
    <property type="molecule type" value="Genomic_DNA"/>
</dbReference>
<dbReference type="NCBIfam" id="TIGR01511">
    <property type="entry name" value="ATPase-IB1_Cu"/>
    <property type="match status" value="1"/>
</dbReference>
<comment type="caution">
    <text evidence="20">The sequence shown here is derived from an EMBL/GenBank/DDBJ whole genome shotgun (WGS) entry which is preliminary data.</text>
</comment>
<evidence type="ECO:0000256" key="16">
    <source>
        <dbReference type="ARBA" id="ARBA00023065"/>
    </source>
</evidence>
<dbReference type="Pfam" id="PF00122">
    <property type="entry name" value="E1-E2_ATPase"/>
    <property type="match status" value="1"/>
</dbReference>
<dbReference type="Pfam" id="PF00403">
    <property type="entry name" value="HMA"/>
    <property type="match status" value="2"/>
</dbReference>
<dbReference type="InterPro" id="IPR006122">
    <property type="entry name" value="HMA_Cu_ion-bd"/>
</dbReference>
<keyword evidence="14 18" id="KW-1133">Transmembrane helix</keyword>
<comment type="similarity">
    <text evidence="2 18">Belongs to the cation transport ATPase (P-type) (TC 3.A.3) family. Type IB subfamily.</text>
</comment>
<dbReference type="InterPro" id="IPR059000">
    <property type="entry name" value="ATPase_P-type_domA"/>
</dbReference>
<proteinExistence type="inferred from homology"/>
<dbReference type="InterPro" id="IPR027256">
    <property type="entry name" value="P-typ_ATPase_IB"/>
</dbReference>
<dbReference type="InterPro" id="IPR006121">
    <property type="entry name" value="HMA_dom"/>
</dbReference>
<dbReference type="NCBIfam" id="TIGR00003">
    <property type="entry name" value="copper ion binding protein"/>
    <property type="match status" value="2"/>
</dbReference>
<keyword evidence="6 18" id="KW-0812">Transmembrane</keyword>
<keyword evidence="7 18" id="KW-0479">Metal-binding</keyword>
<accession>A0A150TX17</accession>
<dbReference type="InterPro" id="IPR023298">
    <property type="entry name" value="ATPase_P-typ_TM_dom_sf"/>
</dbReference>
<dbReference type="CDD" id="cd02094">
    <property type="entry name" value="P-type_ATPase_Cu-like"/>
    <property type="match status" value="1"/>
</dbReference>
<evidence type="ECO:0000313" key="20">
    <source>
        <dbReference type="EMBL" id="KYG09232.1"/>
    </source>
</evidence>
<dbReference type="PROSITE" id="PS50846">
    <property type="entry name" value="HMA_2"/>
    <property type="match status" value="2"/>
</dbReference>
<keyword evidence="10" id="KW-0187">Copper transport</keyword>
<dbReference type="EC" id="7.2.2.8" evidence="3"/>
<dbReference type="Proteomes" id="UP000075502">
    <property type="component" value="Unassembled WGS sequence"/>
</dbReference>
<evidence type="ECO:0000256" key="11">
    <source>
        <dbReference type="ARBA" id="ARBA00022840"/>
    </source>
</evidence>
<dbReference type="SUPFAM" id="SSF55008">
    <property type="entry name" value="HMA, heavy metal-associated domain"/>
    <property type="match status" value="2"/>
</dbReference>
<evidence type="ECO:0000256" key="15">
    <source>
        <dbReference type="ARBA" id="ARBA00023008"/>
    </source>
</evidence>
<feature type="transmembrane region" description="Helical" evidence="18">
    <location>
        <begin position="221"/>
        <end position="239"/>
    </location>
</feature>
<dbReference type="InterPro" id="IPR001757">
    <property type="entry name" value="P_typ_ATPase"/>
</dbReference>
<evidence type="ECO:0000256" key="12">
    <source>
        <dbReference type="ARBA" id="ARBA00022842"/>
    </source>
</evidence>
<evidence type="ECO:0000256" key="17">
    <source>
        <dbReference type="ARBA" id="ARBA00023136"/>
    </source>
</evidence>
<dbReference type="AlphaFoldDB" id="A0A150TX17"/>
<dbReference type="InterPro" id="IPR023299">
    <property type="entry name" value="ATPase_P-typ_cyto_dom_N"/>
</dbReference>
<dbReference type="PROSITE" id="PS01047">
    <property type="entry name" value="HMA_1"/>
    <property type="match status" value="2"/>
</dbReference>
<evidence type="ECO:0000256" key="5">
    <source>
        <dbReference type="ARBA" id="ARBA00022475"/>
    </source>
</evidence>
<keyword evidence="8" id="KW-0677">Repeat</keyword>
<keyword evidence="9 18" id="KW-0547">Nucleotide-binding</keyword>
<dbReference type="Gene3D" id="2.70.150.10">
    <property type="entry name" value="Calcium-transporting ATPase, cytoplasmic transduction domain A"/>
    <property type="match status" value="1"/>
</dbReference>